<dbReference type="Proteomes" id="UP000780801">
    <property type="component" value="Unassembled WGS sequence"/>
</dbReference>
<dbReference type="SMART" id="SM00320">
    <property type="entry name" value="WD40"/>
    <property type="match status" value="4"/>
</dbReference>
<evidence type="ECO:0000256" key="1">
    <source>
        <dbReference type="ARBA" id="ARBA00022574"/>
    </source>
</evidence>
<dbReference type="InterPro" id="IPR011047">
    <property type="entry name" value="Quinoprotein_ADH-like_sf"/>
</dbReference>
<dbReference type="PANTHER" id="PTHR22838:SF0">
    <property type="entry name" value="WD REPEAT-CONTAINING PROTEIN 26"/>
    <property type="match status" value="1"/>
</dbReference>
<proteinExistence type="predicted"/>
<evidence type="ECO:0000313" key="5">
    <source>
        <dbReference type="Proteomes" id="UP000780801"/>
    </source>
</evidence>
<dbReference type="EMBL" id="JAABOA010004195">
    <property type="protein sequence ID" value="KAF9577941.1"/>
    <property type="molecule type" value="Genomic_DNA"/>
</dbReference>
<dbReference type="Gene3D" id="2.130.10.10">
    <property type="entry name" value="YVTN repeat-like/Quinoprotein amine dehydrogenase"/>
    <property type="match status" value="2"/>
</dbReference>
<comment type="caution">
    <text evidence="4">The sequence shown here is derived from an EMBL/GenBank/DDBJ whole genome shotgun (WGS) entry which is preliminary data.</text>
</comment>
<dbReference type="InterPro" id="IPR001680">
    <property type="entry name" value="WD40_rpt"/>
</dbReference>
<dbReference type="SUPFAM" id="SSF50998">
    <property type="entry name" value="Quinoprotein alcohol dehydrogenase-like"/>
    <property type="match status" value="1"/>
</dbReference>
<keyword evidence="2" id="KW-0677">Repeat</keyword>
<accession>A0A9P6FNK2</accession>
<dbReference type="Pfam" id="PF00400">
    <property type="entry name" value="WD40"/>
    <property type="match status" value="2"/>
</dbReference>
<evidence type="ECO:0000256" key="2">
    <source>
        <dbReference type="ARBA" id="ARBA00022737"/>
    </source>
</evidence>
<evidence type="ECO:0000313" key="4">
    <source>
        <dbReference type="EMBL" id="KAF9577941.1"/>
    </source>
</evidence>
<sequence>CPEPKVYKTFTFPRTVTAAEWSPDSKYLLVNLGYDHNNPEFKPDLKLIDVKSGEILFSRTCNGGDGLDVYLNAIGWLPDSKRFLTAGDNGTFTVWDVRGNILREYVHAERKRVVFMKMIPGKDETILVTKGGDVESMALDANMSTRPIDQRTAFTGAISISNDGAYLVLASLADKDVCRPAQISLYDLKTMNFLRSFDADTYDNDRNLVIPMIAGPNNELVCAGSESGKIHIWDLETGELIQVLEEHSRHTGCLTAHPKYPGMIVSCSDDNCIIIWATKSFQEERRFQDENWLKLQSTIKLPTVEIKKGW</sequence>
<dbReference type="OrthoDB" id="972532at2759"/>
<dbReference type="PROSITE" id="PS50082">
    <property type="entry name" value="WD_REPEATS_2"/>
    <property type="match status" value="2"/>
</dbReference>
<feature type="non-terminal residue" evidence="4">
    <location>
        <position position="310"/>
    </location>
</feature>
<evidence type="ECO:0000256" key="3">
    <source>
        <dbReference type="PROSITE-ProRule" id="PRU00221"/>
    </source>
</evidence>
<keyword evidence="5" id="KW-1185">Reference proteome</keyword>
<gene>
    <name evidence="4" type="ORF">BGW38_006537</name>
</gene>
<organism evidence="4 5">
    <name type="scientific">Lunasporangiospora selenospora</name>
    <dbReference type="NCBI Taxonomy" id="979761"/>
    <lineage>
        <taxon>Eukaryota</taxon>
        <taxon>Fungi</taxon>
        <taxon>Fungi incertae sedis</taxon>
        <taxon>Mucoromycota</taxon>
        <taxon>Mortierellomycotina</taxon>
        <taxon>Mortierellomycetes</taxon>
        <taxon>Mortierellales</taxon>
        <taxon>Mortierellaceae</taxon>
        <taxon>Lunasporangiospora</taxon>
    </lineage>
</organism>
<dbReference type="AlphaFoldDB" id="A0A9P6FNK2"/>
<keyword evidence="1 3" id="KW-0853">WD repeat</keyword>
<dbReference type="InterPro" id="IPR051350">
    <property type="entry name" value="WD_repeat-ST_regulator"/>
</dbReference>
<name>A0A9P6FNK2_9FUNG</name>
<protein>
    <submittedName>
        <fullName evidence="4">Uncharacterized protein</fullName>
    </submittedName>
</protein>
<reference evidence="4" key="1">
    <citation type="journal article" date="2020" name="Fungal Divers.">
        <title>Resolving the Mortierellaceae phylogeny through synthesis of multi-gene phylogenetics and phylogenomics.</title>
        <authorList>
            <person name="Vandepol N."/>
            <person name="Liber J."/>
            <person name="Desiro A."/>
            <person name="Na H."/>
            <person name="Kennedy M."/>
            <person name="Barry K."/>
            <person name="Grigoriev I.V."/>
            <person name="Miller A.N."/>
            <person name="O'Donnell K."/>
            <person name="Stajich J.E."/>
            <person name="Bonito G."/>
        </authorList>
    </citation>
    <scope>NUCLEOTIDE SEQUENCE</scope>
    <source>
        <strain evidence="4">KOD1015</strain>
    </source>
</reference>
<dbReference type="PANTHER" id="PTHR22838">
    <property type="entry name" value="WD REPEAT PROTEIN 26-RELATED"/>
    <property type="match status" value="1"/>
</dbReference>
<feature type="repeat" description="WD" evidence="3">
    <location>
        <begin position="202"/>
        <end position="243"/>
    </location>
</feature>
<dbReference type="InterPro" id="IPR015943">
    <property type="entry name" value="WD40/YVTN_repeat-like_dom_sf"/>
</dbReference>
<feature type="repeat" description="WD" evidence="3">
    <location>
        <begin position="71"/>
        <end position="98"/>
    </location>
</feature>